<feature type="transmembrane region" description="Helical" evidence="4">
    <location>
        <begin position="139"/>
        <end position="157"/>
    </location>
</feature>
<dbReference type="GO" id="GO:0000155">
    <property type="term" value="F:phosphorelay sensor kinase activity"/>
    <property type="evidence" value="ECO:0007669"/>
    <property type="project" value="InterPro"/>
</dbReference>
<accession>A0A3M4KID7</accession>
<dbReference type="CDD" id="cd00075">
    <property type="entry name" value="HATPase"/>
    <property type="match status" value="1"/>
</dbReference>
<dbReference type="InterPro" id="IPR003661">
    <property type="entry name" value="HisK_dim/P_dom"/>
</dbReference>
<dbReference type="CDD" id="cd00130">
    <property type="entry name" value="PAS"/>
    <property type="match status" value="1"/>
</dbReference>
<dbReference type="FunFam" id="1.10.287.130:FF:000057">
    <property type="entry name" value="Type IV pilus sensor protein PilS"/>
    <property type="match status" value="1"/>
</dbReference>
<evidence type="ECO:0000313" key="7">
    <source>
        <dbReference type="Proteomes" id="UP000269044"/>
    </source>
</evidence>
<evidence type="ECO:0000256" key="1">
    <source>
        <dbReference type="ARBA" id="ARBA00000085"/>
    </source>
</evidence>
<reference evidence="6 7" key="1">
    <citation type="submission" date="2018-08" db="EMBL/GenBank/DDBJ databases">
        <title>Recombination of ecologically and evolutionarily significant loci maintains genetic cohesion in the Pseudomonas syringae species complex.</title>
        <authorList>
            <person name="Dillon M."/>
            <person name="Thakur S."/>
            <person name="Almeida R.N.D."/>
            <person name="Weir B.S."/>
            <person name="Guttman D.S."/>
        </authorList>
    </citation>
    <scope>NUCLEOTIDE SEQUENCE [LARGE SCALE GENOMIC DNA]</scope>
    <source>
        <strain evidence="6 7">ICMP 13052</strain>
    </source>
</reference>
<evidence type="ECO:0000256" key="4">
    <source>
        <dbReference type="SAM" id="Phobius"/>
    </source>
</evidence>
<dbReference type="EMBL" id="RBRA01000033">
    <property type="protein sequence ID" value="RMQ28561.1"/>
    <property type="molecule type" value="Genomic_DNA"/>
</dbReference>
<dbReference type="InterPro" id="IPR000014">
    <property type="entry name" value="PAS"/>
</dbReference>
<comment type="caution">
    <text evidence="6">The sequence shown here is derived from an EMBL/GenBank/DDBJ whole genome shotgun (WGS) entry which is preliminary data.</text>
</comment>
<dbReference type="SUPFAM" id="SSF55874">
    <property type="entry name" value="ATPase domain of HSP90 chaperone/DNA topoisomerase II/histidine kinase"/>
    <property type="match status" value="1"/>
</dbReference>
<dbReference type="CDD" id="cd00082">
    <property type="entry name" value="HisKA"/>
    <property type="match status" value="1"/>
</dbReference>
<evidence type="ECO:0000256" key="3">
    <source>
        <dbReference type="ARBA" id="ARBA00022553"/>
    </source>
</evidence>
<name>A0A3M4KID7_9PSED</name>
<evidence type="ECO:0000256" key="2">
    <source>
        <dbReference type="ARBA" id="ARBA00012438"/>
    </source>
</evidence>
<dbReference type="FunFam" id="3.30.565.10:FF:000086">
    <property type="entry name" value="Type IV pilus sensor protein PilS"/>
    <property type="match status" value="1"/>
</dbReference>
<dbReference type="AlphaFoldDB" id="A0A3M4KID7"/>
<dbReference type="Gene3D" id="3.30.565.10">
    <property type="entry name" value="Histidine kinase-like ATPase, C-terminal domain"/>
    <property type="match status" value="1"/>
</dbReference>
<comment type="catalytic activity">
    <reaction evidence="1">
        <text>ATP + protein L-histidine = ADP + protein N-phospho-L-histidine.</text>
        <dbReference type="EC" id="2.7.13.3"/>
    </reaction>
</comment>
<dbReference type="PRINTS" id="PR00344">
    <property type="entry name" value="BCTRLSENSOR"/>
</dbReference>
<organism evidence="6 7">
    <name type="scientific">Pseudomonas syringae pv. delphinii</name>
    <dbReference type="NCBI Taxonomy" id="192088"/>
    <lineage>
        <taxon>Bacteria</taxon>
        <taxon>Pseudomonadati</taxon>
        <taxon>Pseudomonadota</taxon>
        <taxon>Gammaproteobacteria</taxon>
        <taxon>Pseudomonadales</taxon>
        <taxon>Pseudomonadaceae</taxon>
        <taxon>Pseudomonas</taxon>
    </lineage>
</organism>
<sequence>MAARHTDWKALRHVTADTPSLTSPQAQRILRLYHLYRLTIGVVLVLLISSSLETELLQLANPNLFRSGCWLYLVFNILVVVLLERPSRQAQLFGLAMTDAIMLSALFYAAGGPSSGIGNLLIASVAISNVLLRGRIGLLIAAVSAIGIIYLTFYISFGTPSVSNDYVQAGSLGALCFAAALLVQALTARLQVSEGLAEQRAADVDSLEELNALILQRMRTGILVLDARRQVVLANQGALTLLGHERLVGQIIDAYSPQLVERLRQWLINPIMVPRSITTSSIGPVLQPSFAALNRGDQRQTLIFLEDLSQIAHQAQQLKLAALGRLTAGIAHEIRNPLGAVSHAAQLLNESEDLSAPDRRLGQIIHDQSQRIDRVIENVLQLSRRREAKPELLDLKVWLENFVSDFRSSAAADQSIHVQISPGMLTTRMDAGQLTQIITNLVQNGLRYSSRNHPSAQVWLKLQHDRESDLPILEVLDDGPGVSEQHLSKIFEPFFTTESKGTGLGLYLSRELCESNQAHLEYLPRPHGGGSCLRITFAHPFKTS</sequence>
<dbReference type="SMART" id="SM00388">
    <property type="entry name" value="HisKA"/>
    <property type="match status" value="1"/>
</dbReference>
<dbReference type="SMART" id="SM00387">
    <property type="entry name" value="HATPase_c"/>
    <property type="match status" value="1"/>
</dbReference>
<feature type="transmembrane region" description="Helical" evidence="4">
    <location>
        <begin position="169"/>
        <end position="190"/>
    </location>
</feature>
<dbReference type="PROSITE" id="PS50109">
    <property type="entry name" value="HIS_KIN"/>
    <property type="match status" value="1"/>
</dbReference>
<keyword evidence="4" id="KW-0472">Membrane</keyword>
<protein>
    <recommendedName>
        <fullName evidence="2">histidine kinase</fullName>
        <ecNumber evidence="2">2.7.13.3</ecNumber>
    </recommendedName>
</protein>
<dbReference type="PANTHER" id="PTHR43065:SF52">
    <property type="entry name" value="SENSOR PROTEIN KINASE PILS"/>
    <property type="match status" value="1"/>
</dbReference>
<dbReference type="Pfam" id="PF00512">
    <property type="entry name" value="HisKA"/>
    <property type="match status" value="1"/>
</dbReference>
<feature type="transmembrane region" description="Helical" evidence="4">
    <location>
        <begin position="35"/>
        <end position="52"/>
    </location>
</feature>
<dbReference type="InterPro" id="IPR004358">
    <property type="entry name" value="Sig_transdc_His_kin-like_C"/>
</dbReference>
<dbReference type="PANTHER" id="PTHR43065">
    <property type="entry name" value="SENSOR HISTIDINE KINASE"/>
    <property type="match status" value="1"/>
</dbReference>
<evidence type="ECO:0000259" key="5">
    <source>
        <dbReference type="PROSITE" id="PS50109"/>
    </source>
</evidence>
<dbReference type="Gene3D" id="1.10.287.130">
    <property type="match status" value="1"/>
</dbReference>
<proteinExistence type="predicted"/>
<gene>
    <name evidence="6" type="ORF">ALQ08_04613</name>
</gene>
<dbReference type="Pfam" id="PF25323">
    <property type="entry name" value="6TM_PilS"/>
    <property type="match status" value="1"/>
</dbReference>
<dbReference type="InterPro" id="IPR036097">
    <property type="entry name" value="HisK_dim/P_sf"/>
</dbReference>
<dbReference type="InterPro" id="IPR003594">
    <property type="entry name" value="HATPase_dom"/>
</dbReference>
<evidence type="ECO:0000313" key="6">
    <source>
        <dbReference type="EMBL" id="RMQ28561.1"/>
    </source>
</evidence>
<dbReference type="InterPro" id="IPR005467">
    <property type="entry name" value="His_kinase_dom"/>
</dbReference>
<dbReference type="Proteomes" id="UP000269044">
    <property type="component" value="Unassembled WGS sequence"/>
</dbReference>
<keyword evidence="3" id="KW-0597">Phosphoprotein</keyword>
<dbReference type="EC" id="2.7.13.3" evidence="2"/>
<feature type="transmembrane region" description="Helical" evidence="4">
    <location>
        <begin position="64"/>
        <end position="83"/>
    </location>
</feature>
<dbReference type="SUPFAM" id="SSF47384">
    <property type="entry name" value="Homodimeric domain of signal transducing histidine kinase"/>
    <property type="match status" value="1"/>
</dbReference>
<feature type="domain" description="Histidine kinase" evidence="5">
    <location>
        <begin position="329"/>
        <end position="541"/>
    </location>
</feature>
<dbReference type="Pfam" id="PF02518">
    <property type="entry name" value="HATPase_c"/>
    <property type="match status" value="1"/>
</dbReference>
<dbReference type="SMART" id="SM00091">
    <property type="entry name" value="PAS"/>
    <property type="match status" value="1"/>
</dbReference>
<dbReference type="InterPro" id="IPR036890">
    <property type="entry name" value="HATPase_C_sf"/>
</dbReference>
<keyword evidence="4" id="KW-0812">Transmembrane</keyword>
<keyword evidence="4" id="KW-1133">Transmembrane helix</keyword>